<protein>
    <submittedName>
        <fullName evidence="2">Uncharacterized protein</fullName>
    </submittedName>
</protein>
<accession>A0A7S1RRW1</accession>
<feature type="region of interest" description="Disordered" evidence="1">
    <location>
        <begin position="243"/>
        <end position="294"/>
    </location>
</feature>
<name>A0A7S1RRW1_ALECA</name>
<feature type="region of interest" description="Disordered" evidence="1">
    <location>
        <begin position="1"/>
        <end position="31"/>
    </location>
</feature>
<sequence>MVDQHDEQQAQLAQLHQQKQEKREKSFERKAAESMRDSFIARQNAIAKTCQSVDYRNLKAQRVAQARNRNEAFRDKWTARTRLLESKHMMASAERRLLNTEDRQQVQYLLKKRRECEARELAESKLQVRAIRELDTHIKQARGEAVRHEESKSSEEAIQYNQTLSAFRELTGLVRAHGGHLQTLIDSFSAPQVPGDDEEEVEESVRPMRSVEPMVRQTLGRVGEELFVNVSQQESAFEPVYEDEFGDHGTGWGSEQVDSFAPRADDEEVSPQSGFGEDATAPSSPSGAQERSPARMLPQLTARAAMPVHASETETPLQRAEWRLPQPVLAVQPLRTLRSEFSTGNTMRRPTSSRAKREAQNLAALRQARVNGPFSARGHL</sequence>
<evidence type="ECO:0000256" key="1">
    <source>
        <dbReference type="SAM" id="MobiDB-lite"/>
    </source>
</evidence>
<dbReference type="EMBL" id="HBGE01085320">
    <property type="protein sequence ID" value="CAD9174054.1"/>
    <property type="molecule type" value="Transcribed_RNA"/>
</dbReference>
<gene>
    <name evidence="2" type="ORF">ACAT0790_LOCUS50823</name>
</gene>
<proteinExistence type="predicted"/>
<evidence type="ECO:0000313" key="2">
    <source>
        <dbReference type="EMBL" id="CAD9174054.1"/>
    </source>
</evidence>
<reference evidence="2" key="1">
    <citation type="submission" date="2021-01" db="EMBL/GenBank/DDBJ databases">
        <authorList>
            <person name="Corre E."/>
            <person name="Pelletier E."/>
            <person name="Niang G."/>
            <person name="Scheremetjew M."/>
            <person name="Finn R."/>
            <person name="Kale V."/>
            <person name="Holt S."/>
            <person name="Cochrane G."/>
            <person name="Meng A."/>
            <person name="Brown T."/>
            <person name="Cohen L."/>
        </authorList>
    </citation>
    <scope>NUCLEOTIDE SEQUENCE</scope>
    <source>
        <strain evidence="2">OF101</strain>
    </source>
</reference>
<feature type="compositionally biased region" description="Basic and acidic residues" evidence="1">
    <location>
        <begin position="18"/>
        <end position="31"/>
    </location>
</feature>
<dbReference type="AlphaFoldDB" id="A0A7S1RRW1"/>
<organism evidence="2">
    <name type="scientific">Alexandrium catenella</name>
    <name type="common">Red tide dinoflagellate</name>
    <name type="synonym">Gonyaulax catenella</name>
    <dbReference type="NCBI Taxonomy" id="2925"/>
    <lineage>
        <taxon>Eukaryota</taxon>
        <taxon>Sar</taxon>
        <taxon>Alveolata</taxon>
        <taxon>Dinophyceae</taxon>
        <taxon>Gonyaulacales</taxon>
        <taxon>Pyrocystaceae</taxon>
        <taxon>Alexandrium</taxon>
    </lineage>
</organism>